<gene>
    <name evidence="2" type="ORF">TSUD_253980</name>
</gene>
<keyword evidence="1" id="KW-0472">Membrane</keyword>
<sequence length="51" mass="5747">MHLDHDGSHDAPVWPFMVAFIITAVFLRACHPQIVAWWHSPAVAPAPEIEM</sequence>
<evidence type="ECO:0000313" key="3">
    <source>
        <dbReference type="Proteomes" id="UP000242715"/>
    </source>
</evidence>
<name>A0A2Z6P9K4_TRISU</name>
<dbReference type="Proteomes" id="UP000242715">
    <property type="component" value="Unassembled WGS sequence"/>
</dbReference>
<protein>
    <submittedName>
        <fullName evidence="2">Uncharacterized protein</fullName>
    </submittedName>
</protein>
<dbReference type="AlphaFoldDB" id="A0A2Z6P9K4"/>
<keyword evidence="1" id="KW-1133">Transmembrane helix</keyword>
<accession>A0A2Z6P9K4</accession>
<keyword evidence="1" id="KW-0812">Transmembrane</keyword>
<keyword evidence="3" id="KW-1185">Reference proteome</keyword>
<evidence type="ECO:0000313" key="2">
    <source>
        <dbReference type="EMBL" id="GAU45622.1"/>
    </source>
</evidence>
<feature type="transmembrane region" description="Helical" evidence="1">
    <location>
        <begin position="12"/>
        <end position="30"/>
    </location>
</feature>
<proteinExistence type="predicted"/>
<reference evidence="3" key="1">
    <citation type="journal article" date="2017" name="Front. Plant Sci.">
        <title>Climate Clever Clovers: New Paradigm to Reduce the Environmental Footprint of Ruminants by Breeding Low Methanogenic Forages Utilizing Haplotype Variation.</title>
        <authorList>
            <person name="Kaur P."/>
            <person name="Appels R."/>
            <person name="Bayer P.E."/>
            <person name="Keeble-Gagnere G."/>
            <person name="Wang J."/>
            <person name="Hirakawa H."/>
            <person name="Shirasawa K."/>
            <person name="Vercoe P."/>
            <person name="Stefanova K."/>
            <person name="Durmic Z."/>
            <person name="Nichols P."/>
            <person name="Revell C."/>
            <person name="Isobe S.N."/>
            <person name="Edwards D."/>
            <person name="Erskine W."/>
        </authorList>
    </citation>
    <scope>NUCLEOTIDE SEQUENCE [LARGE SCALE GENOMIC DNA]</scope>
    <source>
        <strain evidence="3">cv. Daliak</strain>
    </source>
</reference>
<dbReference type="EMBL" id="DF974136">
    <property type="protein sequence ID" value="GAU45622.1"/>
    <property type="molecule type" value="Genomic_DNA"/>
</dbReference>
<evidence type="ECO:0000256" key="1">
    <source>
        <dbReference type="SAM" id="Phobius"/>
    </source>
</evidence>
<organism evidence="2 3">
    <name type="scientific">Trifolium subterraneum</name>
    <name type="common">Subterranean clover</name>
    <dbReference type="NCBI Taxonomy" id="3900"/>
    <lineage>
        <taxon>Eukaryota</taxon>
        <taxon>Viridiplantae</taxon>
        <taxon>Streptophyta</taxon>
        <taxon>Embryophyta</taxon>
        <taxon>Tracheophyta</taxon>
        <taxon>Spermatophyta</taxon>
        <taxon>Magnoliopsida</taxon>
        <taxon>eudicotyledons</taxon>
        <taxon>Gunneridae</taxon>
        <taxon>Pentapetalae</taxon>
        <taxon>rosids</taxon>
        <taxon>fabids</taxon>
        <taxon>Fabales</taxon>
        <taxon>Fabaceae</taxon>
        <taxon>Papilionoideae</taxon>
        <taxon>50 kb inversion clade</taxon>
        <taxon>NPAAA clade</taxon>
        <taxon>Hologalegina</taxon>
        <taxon>IRL clade</taxon>
        <taxon>Trifolieae</taxon>
        <taxon>Trifolium</taxon>
    </lineage>
</organism>